<evidence type="ECO:0000256" key="1">
    <source>
        <dbReference type="ARBA" id="ARBA00007734"/>
    </source>
</evidence>
<gene>
    <name evidence="3" type="ORF">BIT28_01905</name>
</gene>
<evidence type="ECO:0000259" key="2">
    <source>
        <dbReference type="Pfam" id="PF01464"/>
    </source>
</evidence>
<evidence type="ECO:0000313" key="3">
    <source>
        <dbReference type="EMBL" id="OLQ79168.1"/>
    </source>
</evidence>
<dbReference type="AlphaFoldDB" id="A0A1Q9GVH0"/>
<evidence type="ECO:0000313" key="4">
    <source>
        <dbReference type="Proteomes" id="UP000186905"/>
    </source>
</evidence>
<dbReference type="STRING" id="1903952.BIT28_01905"/>
<protein>
    <submittedName>
        <fullName evidence="3">Lytic transglycosylase</fullName>
    </submittedName>
</protein>
<dbReference type="CDD" id="cd16894">
    <property type="entry name" value="MltD-like"/>
    <property type="match status" value="1"/>
</dbReference>
<dbReference type="Gene3D" id="1.10.530.10">
    <property type="match status" value="1"/>
</dbReference>
<dbReference type="InterPro" id="IPR023346">
    <property type="entry name" value="Lysozyme-like_dom_sf"/>
</dbReference>
<dbReference type="Proteomes" id="UP000186905">
    <property type="component" value="Unassembled WGS sequence"/>
</dbReference>
<dbReference type="InterPro" id="IPR000189">
    <property type="entry name" value="Transglyc_AS"/>
</dbReference>
<organism evidence="3 4">
    <name type="scientific">Photobacterium proteolyticum</name>
    <dbReference type="NCBI Taxonomy" id="1903952"/>
    <lineage>
        <taxon>Bacteria</taxon>
        <taxon>Pseudomonadati</taxon>
        <taxon>Pseudomonadota</taxon>
        <taxon>Gammaproteobacteria</taxon>
        <taxon>Vibrionales</taxon>
        <taxon>Vibrionaceae</taxon>
        <taxon>Photobacterium</taxon>
    </lineage>
</organism>
<feature type="domain" description="Transglycosylase SLT" evidence="2">
    <location>
        <begin position="61"/>
        <end position="162"/>
    </location>
</feature>
<dbReference type="EMBL" id="MJIL01000051">
    <property type="protein sequence ID" value="OLQ79168.1"/>
    <property type="molecule type" value="Genomic_DNA"/>
</dbReference>
<dbReference type="SUPFAM" id="SSF53955">
    <property type="entry name" value="Lysozyme-like"/>
    <property type="match status" value="1"/>
</dbReference>
<dbReference type="GO" id="GO:0008933">
    <property type="term" value="F:peptidoglycan lytic transglycosylase activity"/>
    <property type="evidence" value="ECO:0007669"/>
    <property type="project" value="InterPro"/>
</dbReference>
<dbReference type="InterPro" id="IPR008258">
    <property type="entry name" value="Transglycosylase_SLT_dom_1"/>
</dbReference>
<dbReference type="GO" id="GO:0000270">
    <property type="term" value="P:peptidoglycan metabolic process"/>
    <property type="evidence" value="ECO:0007669"/>
    <property type="project" value="InterPro"/>
</dbReference>
<dbReference type="PANTHER" id="PTHR37423">
    <property type="entry name" value="SOLUBLE LYTIC MUREIN TRANSGLYCOSYLASE-RELATED"/>
    <property type="match status" value="1"/>
</dbReference>
<reference evidence="3 4" key="1">
    <citation type="submission" date="2016-09" db="EMBL/GenBank/DDBJ databases">
        <title>Photobacterium proteolyticum sp. nov. a protease producing bacterium isolated from ocean sediments of Laizhou Bay.</title>
        <authorList>
            <person name="Li Y."/>
        </authorList>
    </citation>
    <scope>NUCLEOTIDE SEQUENCE [LARGE SCALE GENOMIC DNA]</scope>
    <source>
        <strain evidence="3 4">13-12</strain>
    </source>
</reference>
<accession>A0A1Q9GVH0</accession>
<dbReference type="PANTHER" id="PTHR37423:SF2">
    <property type="entry name" value="MEMBRANE-BOUND LYTIC MUREIN TRANSGLYCOSYLASE C"/>
    <property type="match status" value="1"/>
</dbReference>
<keyword evidence="4" id="KW-1185">Reference proteome</keyword>
<comment type="similarity">
    <text evidence="1">Belongs to the transglycosylase Slt family.</text>
</comment>
<proteinExistence type="inferred from homology"/>
<comment type="caution">
    <text evidence="3">The sequence shown here is derived from an EMBL/GenBank/DDBJ whole genome shotgun (WGS) entry which is preliminary data.</text>
</comment>
<dbReference type="GO" id="GO:0016020">
    <property type="term" value="C:membrane"/>
    <property type="evidence" value="ECO:0007669"/>
    <property type="project" value="InterPro"/>
</dbReference>
<dbReference type="Pfam" id="PF01464">
    <property type="entry name" value="SLT"/>
    <property type="match status" value="1"/>
</dbReference>
<name>A0A1Q9GVH0_9GAMM</name>
<sequence length="237" mass="27248">MLAVLTYPNHSYSTISTANQQHFQSQVNHHYQMLLPHQELINQQFLRFLPTVQQIIGQLEKHQLPKSLVLIPMLESTFNPTVVSPANAAGLWQLMPATAKRFGLNVNERQDERFDVNRSTEAAIAYLRFLYRKFNQDLMLTLAAYNSGEGRVQRAMNQQDKQHFPSLHLPQETINYVHKFYALMNIVDIAGLSRNRLLDAVTMPSNSLDAQQKVLLNELFEIRQVINMKPVPPLISL</sequence>
<dbReference type="PROSITE" id="PS00922">
    <property type="entry name" value="TRANSGLYCOSYLASE"/>
    <property type="match status" value="1"/>
</dbReference>